<proteinExistence type="predicted"/>
<name>A8M5Y9_SALAI</name>
<feature type="region of interest" description="Disordered" evidence="1">
    <location>
        <begin position="54"/>
        <end position="100"/>
    </location>
</feature>
<protein>
    <submittedName>
        <fullName evidence="2">Uncharacterized protein</fullName>
    </submittedName>
</protein>
<organism evidence="2">
    <name type="scientific">Salinispora arenicola (strain CNS-205)</name>
    <dbReference type="NCBI Taxonomy" id="391037"/>
    <lineage>
        <taxon>Bacteria</taxon>
        <taxon>Bacillati</taxon>
        <taxon>Actinomycetota</taxon>
        <taxon>Actinomycetes</taxon>
        <taxon>Micromonosporales</taxon>
        <taxon>Micromonosporaceae</taxon>
        <taxon>Salinispora</taxon>
    </lineage>
</organism>
<dbReference type="AlphaFoldDB" id="A8M5Y9"/>
<gene>
    <name evidence="2" type="ordered locus">Sare_4429</name>
</gene>
<sequence>MVFDLRVRLGAMLRIEAADRYRPADGPVMLRVTGVRLVLNRPERDQRIWVEGTKVTPPTSEANARKPSCRPGCSRRRKRPGDHVPVGGGAGSVAGSAVAA</sequence>
<accession>A8M5Y9</accession>
<dbReference type="HOGENOM" id="CLU_2303984_0_0_11"/>
<evidence type="ECO:0000256" key="1">
    <source>
        <dbReference type="SAM" id="MobiDB-lite"/>
    </source>
</evidence>
<dbReference type="KEGG" id="saq:Sare_4429"/>
<dbReference type="EMBL" id="CP000850">
    <property type="protein sequence ID" value="ABW00205.1"/>
    <property type="molecule type" value="Genomic_DNA"/>
</dbReference>
<reference evidence="2" key="1">
    <citation type="submission" date="2007-10" db="EMBL/GenBank/DDBJ databases">
        <title>Complete sequence of Salinispora arenicola CNS-205.</title>
        <authorList>
            <consortium name="US DOE Joint Genome Institute"/>
            <person name="Copeland A."/>
            <person name="Lucas S."/>
            <person name="Lapidus A."/>
            <person name="Barry K."/>
            <person name="Glavina del Rio T."/>
            <person name="Dalin E."/>
            <person name="Tice H."/>
            <person name="Pitluck S."/>
            <person name="Foster B."/>
            <person name="Schmutz J."/>
            <person name="Larimer F."/>
            <person name="Land M."/>
            <person name="Hauser L."/>
            <person name="Kyrpides N."/>
            <person name="Ivanova N."/>
            <person name="Jensen P.R."/>
            <person name="Moore B.S."/>
            <person name="Penn K."/>
            <person name="Jenkins C."/>
            <person name="Udwary D."/>
            <person name="Xiang L."/>
            <person name="Gontang E."/>
            <person name="Richardson P."/>
        </authorList>
    </citation>
    <scope>NUCLEOTIDE SEQUENCE [LARGE SCALE GENOMIC DNA]</scope>
    <source>
        <strain evidence="2">CNS-205</strain>
    </source>
</reference>
<evidence type="ECO:0000313" key="2">
    <source>
        <dbReference type="EMBL" id="ABW00205.1"/>
    </source>
</evidence>